<evidence type="ECO:0008006" key="4">
    <source>
        <dbReference type="Google" id="ProtNLM"/>
    </source>
</evidence>
<feature type="domain" description="Ig-like" evidence="2">
    <location>
        <begin position="59"/>
        <end position="134"/>
    </location>
</feature>
<feature type="non-terminal residue" evidence="3">
    <location>
        <position position="1"/>
    </location>
</feature>
<dbReference type="InterPro" id="IPR011600">
    <property type="entry name" value="Pept_C14_caspase"/>
</dbReference>
<dbReference type="PROSITE" id="PS50208">
    <property type="entry name" value="CASPASE_P20"/>
    <property type="match status" value="1"/>
</dbReference>
<dbReference type="Gene3D" id="2.60.40.3360">
    <property type="match status" value="1"/>
</dbReference>
<dbReference type="PANTHER" id="PTHR22576">
    <property type="entry name" value="MUCOSA ASSOCIATED LYMPHOID TISSUE LYMPHOMA TRANSLOCATION PROTEIN 1/PARACASPASE"/>
    <property type="match status" value="1"/>
</dbReference>
<dbReference type="InterPro" id="IPR007110">
    <property type="entry name" value="Ig-like_dom"/>
</dbReference>
<proteinExistence type="predicted"/>
<evidence type="ECO:0000313" key="3">
    <source>
        <dbReference type="EMBL" id="CEK62949.1"/>
    </source>
</evidence>
<dbReference type="AlphaFoldDB" id="A0A0B6Z307"/>
<protein>
    <recommendedName>
        <fullName evidence="4">MALT1 paracaspase</fullName>
    </recommendedName>
</protein>
<dbReference type="InterPro" id="IPR036179">
    <property type="entry name" value="Ig-like_dom_sf"/>
</dbReference>
<dbReference type="SUPFAM" id="SSF52129">
    <property type="entry name" value="Caspase-like"/>
    <property type="match status" value="1"/>
</dbReference>
<gene>
    <name evidence="3" type="primary">ORF46610</name>
</gene>
<dbReference type="InterPro" id="IPR041077">
    <property type="entry name" value="MALT1_Ig"/>
</dbReference>
<dbReference type="InterPro" id="IPR029030">
    <property type="entry name" value="Caspase-like_dom_sf"/>
</dbReference>
<evidence type="ECO:0000259" key="2">
    <source>
        <dbReference type="PROSITE" id="PS50835"/>
    </source>
</evidence>
<dbReference type="Gene3D" id="2.60.40.10">
    <property type="entry name" value="Immunoglobulins"/>
    <property type="match status" value="2"/>
</dbReference>
<dbReference type="GO" id="GO:0006508">
    <property type="term" value="P:proteolysis"/>
    <property type="evidence" value="ECO:0007669"/>
    <property type="project" value="InterPro"/>
</dbReference>
<dbReference type="Pfam" id="PF00656">
    <property type="entry name" value="Peptidase_C14"/>
    <property type="match status" value="1"/>
</dbReference>
<dbReference type="Gene3D" id="3.40.50.1460">
    <property type="match status" value="1"/>
</dbReference>
<dbReference type="GO" id="GO:0004197">
    <property type="term" value="F:cysteine-type endopeptidase activity"/>
    <property type="evidence" value="ECO:0007669"/>
    <property type="project" value="InterPro"/>
</dbReference>
<feature type="domain" description="Ig-like" evidence="2">
    <location>
        <begin position="148"/>
        <end position="237"/>
    </location>
</feature>
<dbReference type="PANTHER" id="PTHR22576:SF37">
    <property type="entry name" value="MUCOSA-ASSOCIATED LYMPHOID TISSUE LYMPHOMA TRANSLOCATION PROTEIN 1"/>
    <property type="match status" value="1"/>
</dbReference>
<dbReference type="Pfam" id="PF18703">
    <property type="entry name" value="MALT1_Ig"/>
    <property type="match status" value="1"/>
</dbReference>
<dbReference type="PROSITE" id="PS50835">
    <property type="entry name" value="IG_LIKE"/>
    <property type="match status" value="2"/>
</dbReference>
<dbReference type="InterPro" id="IPR033540">
    <property type="entry name" value="MALT1_IG-like_dom_sf"/>
</dbReference>
<dbReference type="SUPFAM" id="SSF48726">
    <property type="entry name" value="Immunoglobulin"/>
    <property type="match status" value="2"/>
</dbReference>
<dbReference type="InterPro" id="IPR013783">
    <property type="entry name" value="Ig-like_fold"/>
</dbReference>
<organism evidence="3">
    <name type="scientific">Arion vulgaris</name>
    <dbReference type="NCBI Taxonomy" id="1028688"/>
    <lineage>
        <taxon>Eukaryota</taxon>
        <taxon>Metazoa</taxon>
        <taxon>Spiralia</taxon>
        <taxon>Lophotrochozoa</taxon>
        <taxon>Mollusca</taxon>
        <taxon>Gastropoda</taxon>
        <taxon>Heterobranchia</taxon>
        <taxon>Euthyneura</taxon>
        <taxon>Panpulmonata</taxon>
        <taxon>Eupulmonata</taxon>
        <taxon>Stylommatophora</taxon>
        <taxon>Helicina</taxon>
        <taxon>Arionoidea</taxon>
        <taxon>Arionidae</taxon>
        <taxon>Arion</taxon>
    </lineage>
</organism>
<name>A0A0B6Z307_9EUPU</name>
<dbReference type="SMART" id="SM00409">
    <property type="entry name" value="IG"/>
    <property type="match status" value="2"/>
</dbReference>
<dbReference type="Pfam" id="PF13927">
    <property type="entry name" value="Ig_3"/>
    <property type="match status" value="1"/>
</dbReference>
<dbReference type="InterPro" id="IPR001309">
    <property type="entry name" value="Pept_C14_p20"/>
</dbReference>
<reference evidence="3" key="1">
    <citation type="submission" date="2014-12" db="EMBL/GenBank/DDBJ databases">
        <title>Insight into the proteome of Arion vulgaris.</title>
        <authorList>
            <person name="Aradska J."/>
            <person name="Bulat T."/>
            <person name="Smidak R."/>
            <person name="Sarate P."/>
            <person name="Gangsoo J."/>
            <person name="Sialana F."/>
            <person name="Bilban M."/>
            <person name="Lubec G."/>
        </authorList>
    </citation>
    <scope>NUCLEOTIDE SEQUENCE</scope>
    <source>
        <tissue evidence="3">Skin</tissue>
    </source>
</reference>
<dbReference type="InterPro" id="IPR003599">
    <property type="entry name" value="Ig_sub"/>
</dbReference>
<evidence type="ECO:0000259" key="1">
    <source>
        <dbReference type="PROSITE" id="PS50208"/>
    </source>
</evidence>
<dbReference type="InterPro" id="IPR052039">
    <property type="entry name" value="Caspase-related_regulators"/>
</dbReference>
<accession>A0A0B6Z307</accession>
<sequence length="639" mass="73458">LGEEYNLPNIDRFEREESPTRFLLNLLDSKGMTIYEFVQFAALVEDFFILNLFNVHVRVKITQEPLEEMCVLEDETVSLTVKAVGLPKPQFQWLKDGVKIEGEIYGTYHLHAQSQSDSGDYFCLVYNSEDPDLQKLTRPTNVRVLQMPELDIKEHPRSCTINKGGNALFKCEMCRDDRLKYQWYLNQVQLKDEPNVVQGANTNELRLYNIVDEKWLGCYSCLITRNSTSQNNKTIMTKGAVLQIPDMVPISPTRTNYTATDKVALLIGNYDYRSDEQLLAPKFDVQTLSTIFQSLNFKVVSLLNLTKSEMIAAVYEFRKLVGEGVYCVFYFCGHGFEVTNQCFLVPTDAPLSYNYMPCVSADMIFRSLLQQQPRICCMILDICRKSHEEQAKPGFLVQDVVERGNSIVCYGTSYGLAAYENKQHGMLVNHLKNILGLHVDIETVFKRLREAFNEDPKVNCEPSSNRYKQIPEIRTNLLEVNRSFTDPIVYRGHTEAFTARRMQWEMAHRKPEPAILDFQFEDFVVTVRLDFQQEFSNVLKIYTLVVDPGPTDSCTAFVSAIPTDVAEKSKIVTISHSKGNKLCKNYVVINNIQRLKSAMKINITVKCTRPDVEKIESLELGFPLVSQLQLWKERQDFNF</sequence>
<feature type="domain" description="Caspase family p20" evidence="1">
    <location>
        <begin position="260"/>
        <end position="337"/>
    </location>
</feature>
<dbReference type="EMBL" id="HACG01016084">
    <property type="protein sequence ID" value="CEK62949.1"/>
    <property type="molecule type" value="Transcribed_RNA"/>
</dbReference>